<dbReference type="EMBL" id="MRZV01002092">
    <property type="protein sequence ID" value="PIK34724.1"/>
    <property type="molecule type" value="Genomic_DNA"/>
</dbReference>
<proteinExistence type="predicted"/>
<comment type="caution">
    <text evidence="2">The sequence shown here is derived from an EMBL/GenBank/DDBJ whole genome shotgun (WGS) entry which is preliminary data.</text>
</comment>
<feature type="domain" description="Immunoglobulin" evidence="1">
    <location>
        <begin position="204"/>
        <end position="293"/>
    </location>
</feature>
<dbReference type="InterPro" id="IPR036179">
    <property type="entry name" value="Ig-like_dom_sf"/>
</dbReference>
<protein>
    <recommendedName>
        <fullName evidence="1">Immunoglobulin domain-containing protein</fullName>
    </recommendedName>
</protein>
<organism evidence="2 3">
    <name type="scientific">Stichopus japonicus</name>
    <name type="common">Sea cucumber</name>
    <dbReference type="NCBI Taxonomy" id="307972"/>
    <lineage>
        <taxon>Eukaryota</taxon>
        <taxon>Metazoa</taxon>
        <taxon>Echinodermata</taxon>
        <taxon>Eleutherozoa</taxon>
        <taxon>Echinozoa</taxon>
        <taxon>Holothuroidea</taxon>
        <taxon>Aspidochirotacea</taxon>
        <taxon>Aspidochirotida</taxon>
        <taxon>Stichopodidae</taxon>
        <taxon>Apostichopus</taxon>
    </lineage>
</organism>
<dbReference type="AlphaFoldDB" id="A0A2G8JG40"/>
<dbReference type="SUPFAM" id="SSF48726">
    <property type="entry name" value="Immunoglobulin"/>
    <property type="match status" value="1"/>
</dbReference>
<dbReference type="OrthoDB" id="10611449at2759"/>
<dbReference type="SMART" id="SM00409">
    <property type="entry name" value="IG"/>
    <property type="match status" value="2"/>
</dbReference>
<dbReference type="InterPro" id="IPR013783">
    <property type="entry name" value="Ig-like_fold"/>
</dbReference>
<evidence type="ECO:0000259" key="1">
    <source>
        <dbReference type="SMART" id="SM00409"/>
    </source>
</evidence>
<sequence>MCSNHVHGYYGKEAIIDCCFQSDYGVYLYVETDEETFTRLENGVKSGRGYDSHEYDVLQNGSLVIKNVHEQEYKVISLDSELRNQIFRVTFSVVENSCPSQVSGLHGEEGTISCYFRPNFQTIIWFDETSTRDPLIRLEHSTKSGRGYDSGKYDVLQNGSLVINTIEFINEQQYTTVAVIFGSMNITEFSIVFFVIVFTENQCASLQHGYLGKEGIISCNIDPDIDKVYWFIGTDDHPFIRMESGDVIGSGYKSNEYDILQNGSLVIRNVQYKHQQSYKVTFQIEYEVNLRVEFSVIGPTTSNSGSTLPSEVTSIYNLPK</sequence>
<evidence type="ECO:0000313" key="3">
    <source>
        <dbReference type="Proteomes" id="UP000230750"/>
    </source>
</evidence>
<gene>
    <name evidence="2" type="ORF">BSL78_28451</name>
</gene>
<dbReference type="Gene3D" id="2.60.40.10">
    <property type="entry name" value="Immunoglobulins"/>
    <property type="match status" value="1"/>
</dbReference>
<reference evidence="2 3" key="1">
    <citation type="journal article" date="2017" name="PLoS Biol.">
        <title>The sea cucumber genome provides insights into morphological evolution and visceral regeneration.</title>
        <authorList>
            <person name="Zhang X."/>
            <person name="Sun L."/>
            <person name="Yuan J."/>
            <person name="Sun Y."/>
            <person name="Gao Y."/>
            <person name="Zhang L."/>
            <person name="Li S."/>
            <person name="Dai H."/>
            <person name="Hamel J.F."/>
            <person name="Liu C."/>
            <person name="Yu Y."/>
            <person name="Liu S."/>
            <person name="Lin W."/>
            <person name="Guo K."/>
            <person name="Jin S."/>
            <person name="Xu P."/>
            <person name="Storey K.B."/>
            <person name="Huan P."/>
            <person name="Zhang T."/>
            <person name="Zhou Y."/>
            <person name="Zhang J."/>
            <person name="Lin C."/>
            <person name="Li X."/>
            <person name="Xing L."/>
            <person name="Huo D."/>
            <person name="Sun M."/>
            <person name="Wang L."/>
            <person name="Mercier A."/>
            <person name="Li F."/>
            <person name="Yang H."/>
            <person name="Xiang J."/>
        </authorList>
    </citation>
    <scope>NUCLEOTIDE SEQUENCE [LARGE SCALE GENOMIC DNA]</scope>
    <source>
        <strain evidence="2">Shaxun</strain>
        <tissue evidence="2">Muscle</tissue>
    </source>
</reference>
<evidence type="ECO:0000313" key="2">
    <source>
        <dbReference type="EMBL" id="PIK34724.1"/>
    </source>
</evidence>
<dbReference type="Proteomes" id="UP000230750">
    <property type="component" value="Unassembled WGS sequence"/>
</dbReference>
<name>A0A2G8JG40_STIJA</name>
<dbReference type="InterPro" id="IPR003599">
    <property type="entry name" value="Ig_sub"/>
</dbReference>
<feature type="domain" description="Immunoglobulin" evidence="1">
    <location>
        <begin position="99"/>
        <end position="198"/>
    </location>
</feature>
<accession>A0A2G8JG40</accession>
<keyword evidence="3" id="KW-1185">Reference proteome</keyword>